<keyword evidence="7" id="KW-0175">Coiled coil</keyword>
<keyword evidence="5" id="KW-0862">Zinc</keyword>
<dbReference type="GO" id="GO:0031663">
    <property type="term" value="P:lipopolysaccharide-mediated signaling pathway"/>
    <property type="evidence" value="ECO:0007669"/>
    <property type="project" value="TreeGrafter"/>
</dbReference>
<evidence type="ECO:0000256" key="6">
    <source>
        <dbReference type="PROSITE-ProRule" id="PRU00175"/>
    </source>
</evidence>
<dbReference type="Gene3D" id="2.60.210.10">
    <property type="entry name" value="Apoptosis, Tumor Necrosis Factor Receptor Associated Protein 2, Chain A"/>
    <property type="match status" value="1"/>
</dbReference>
<dbReference type="KEGG" id="clec:106670044"/>
<dbReference type="EnsemblMetazoa" id="XM_014400035.2">
    <property type="protein sequence ID" value="XP_014255521.1"/>
    <property type="gene ID" value="LOC106670044"/>
</dbReference>
<keyword evidence="2" id="KW-0963">Cytoplasm</keyword>
<dbReference type="Pfam" id="PF21355">
    <property type="entry name" value="TRAF-mep_MATH"/>
    <property type="match status" value="1"/>
</dbReference>
<dbReference type="InterPro" id="IPR049342">
    <property type="entry name" value="TRAF1-6_MATH_dom"/>
</dbReference>
<dbReference type="OMA" id="NAHINES"/>
<dbReference type="PROSITE" id="PS50089">
    <property type="entry name" value="ZF_RING_2"/>
    <property type="match status" value="1"/>
</dbReference>
<feature type="domain" description="MATH" evidence="9">
    <location>
        <begin position="215"/>
        <end position="358"/>
    </location>
</feature>
<dbReference type="InterPro" id="IPR017907">
    <property type="entry name" value="Znf_RING_CS"/>
</dbReference>
<dbReference type="AlphaFoldDB" id="A0A8I6S3K3"/>
<evidence type="ECO:0000256" key="2">
    <source>
        <dbReference type="ARBA" id="ARBA00022490"/>
    </source>
</evidence>
<dbReference type="GO" id="GO:0008270">
    <property type="term" value="F:zinc ion binding"/>
    <property type="evidence" value="ECO:0007669"/>
    <property type="project" value="UniProtKB-KW"/>
</dbReference>
<dbReference type="SMART" id="SM00061">
    <property type="entry name" value="MATH"/>
    <property type="match status" value="1"/>
</dbReference>
<keyword evidence="3" id="KW-0479">Metal-binding</keyword>
<dbReference type="SUPFAM" id="SSF49599">
    <property type="entry name" value="TRAF domain-like"/>
    <property type="match status" value="1"/>
</dbReference>
<evidence type="ECO:0000256" key="1">
    <source>
        <dbReference type="ARBA" id="ARBA00004496"/>
    </source>
</evidence>
<dbReference type="GO" id="GO:0043122">
    <property type="term" value="P:regulation of canonical NF-kappaB signal transduction"/>
    <property type="evidence" value="ECO:0007669"/>
    <property type="project" value="TreeGrafter"/>
</dbReference>
<dbReference type="InterPro" id="IPR013083">
    <property type="entry name" value="Znf_RING/FYVE/PHD"/>
</dbReference>
<evidence type="ECO:0000259" key="9">
    <source>
        <dbReference type="PROSITE" id="PS50144"/>
    </source>
</evidence>
<accession>A0A8I6S3K3</accession>
<evidence type="ECO:0000256" key="7">
    <source>
        <dbReference type="SAM" id="Coils"/>
    </source>
</evidence>
<dbReference type="GO" id="GO:0061630">
    <property type="term" value="F:ubiquitin protein ligase activity"/>
    <property type="evidence" value="ECO:0007669"/>
    <property type="project" value="TreeGrafter"/>
</dbReference>
<protein>
    <recommendedName>
        <fullName evidence="12">TNF receptor-associated factor 6</fullName>
    </recommendedName>
</protein>
<evidence type="ECO:0000256" key="3">
    <source>
        <dbReference type="ARBA" id="ARBA00022723"/>
    </source>
</evidence>
<dbReference type="PANTHER" id="PTHR10131">
    <property type="entry name" value="TNF RECEPTOR ASSOCIATED FACTOR"/>
    <property type="match status" value="1"/>
</dbReference>
<evidence type="ECO:0000256" key="5">
    <source>
        <dbReference type="ARBA" id="ARBA00022833"/>
    </source>
</evidence>
<evidence type="ECO:0008006" key="12">
    <source>
        <dbReference type="Google" id="ProtNLM"/>
    </source>
</evidence>
<evidence type="ECO:0000313" key="10">
    <source>
        <dbReference type="EnsemblMetazoa" id="XP_014255521.1"/>
    </source>
</evidence>
<keyword evidence="11" id="KW-1185">Reference proteome</keyword>
<dbReference type="InterPro" id="IPR001841">
    <property type="entry name" value="Znf_RING"/>
</dbReference>
<organism evidence="10 11">
    <name type="scientific">Cimex lectularius</name>
    <name type="common">Bed bug</name>
    <name type="synonym">Acanthia lectularia</name>
    <dbReference type="NCBI Taxonomy" id="79782"/>
    <lineage>
        <taxon>Eukaryota</taxon>
        <taxon>Metazoa</taxon>
        <taxon>Ecdysozoa</taxon>
        <taxon>Arthropoda</taxon>
        <taxon>Hexapoda</taxon>
        <taxon>Insecta</taxon>
        <taxon>Pterygota</taxon>
        <taxon>Neoptera</taxon>
        <taxon>Paraneoptera</taxon>
        <taxon>Hemiptera</taxon>
        <taxon>Heteroptera</taxon>
        <taxon>Panheteroptera</taxon>
        <taxon>Cimicomorpha</taxon>
        <taxon>Cimicidae</taxon>
        <taxon>Cimex</taxon>
    </lineage>
</organism>
<dbReference type="Proteomes" id="UP000494040">
    <property type="component" value="Unassembled WGS sequence"/>
</dbReference>
<dbReference type="PANTHER" id="PTHR10131:SF152">
    <property type="entry name" value="TNF RECEPTOR-ASSOCIATED FACTOR 6"/>
    <property type="match status" value="1"/>
</dbReference>
<dbReference type="Gene3D" id="3.30.40.10">
    <property type="entry name" value="Zinc/RING finger domain, C3HC4 (zinc finger)"/>
    <property type="match status" value="1"/>
</dbReference>
<dbReference type="SMART" id="SM00184">
    <property type="entry name" value="RING"/>
    <property type="match status" value="1"/>
</dbReference>
<feature type="domain" description="RING-type" evidence="8">
    <location>
        <begin position="33"/>
        <end position="71"/>
    </location>
</feature>
<reference evidence="10" key="1">
    <citation type="submission" date="2022-01" db="UniProtKB">
        <authorList>
            <consortium name="EnsemblMetazoa"/>
        </authorList>
    </citation>
    <scope>IDENTIFICATION</scope>
</reference>
<dbReference type="Pfam" id="PF13923">
    <property type="entry name" value="zf-C3HC4_2"/>
    <property type="match status" value="1"/>
</dbReference>
<dbReference type="InterPro" id="IPR008974">
    <property type="entry name" value="TRAF-like"/>
</dbReference>
<evidence type="ECO:0000313" key="11">
    <source>
        <dbReference type="Proteomes" id="UP000494040"/>
    </source>
</evidence>
<dbReference type="OrthoDB" id="6499288at2759"/>
<feature type="coiled-coil region" evidence="7">
    <location>
        <begin position="167"/>
        <end position="208"/>
    </location>
</feature>
<dbReference type="PROSITE" id="PS00518">
    <property type="entry name" value="ZF_RING_1"/>
    <property type="match status" value="1"/>
</dbReference>
<sequence length="361" mass="41973">MLFVKNFISLPKGHKHNSEPGIKHQVIDPRFECPICLTCLREPYLTICGHRFCQQCILMWLEKKGSVCPVDGRVLKKETDLFLDNYTKREISDQIIKCPYPNCKHISPLLEYEQHLLQVHEIVSPTSSKVNNFQFNGEANGEEENESLWMSPGKYQSKADEATKLLIKSLFERLVILEQKSLEQENQLKTAKDKIAEMQNERLRFEAELALKVCNGTYVWNITDVKSKIRFMCKDSANTFYSDGFYTSYTGYKFCARIYVTPQQKYLSLWTHIMKGDNDHTLSWPFSGRICFTLIHPTKPENSLREKMCSRPDVEAFKRPKNTINMRGFGYNEFISLSDLTSQEFLNESDTLNIKIQINVV</sequence>
<comment type="subcellular location">
    <subcellularLocation>
        <location evidence="1">Cytoplasm</location>
    </subcellularLocation>
</comment>
<proteinExistence type="predicted"/>
<dbReference type="SUPFAM" id="SSF57850">
    <property type="entry name" value="RING/U-box"/>
    <property type="match status" value="1"/>
</dbReference>
<keyword evidence="4 6" id="KW-0863">Zinc-finger</keyword>
<dbReference type="PROSITE" id="PS50144">
    <property type="entry name" value="MATH"/>
    <property type="match status" value="1"/>
</dbReference>
<dbReference type="InterPro" id="IPR002083">
    <property type="entry name" value="MATH/TRAF_dom"/>
</dbReference>
<name>A0A8I6S3K3_CIMLE</name>
<evidence type="ECO:0000256" key="4">
    <source>
        <dbReference type="ARBA" id="ARBA00022771"/>
    </source>
</evidence>
<gene>
    <name evidence="10" type="primary">106670044</name>
</gene>
<evidence type="ECO:0000259" key="8">
    <source>
        <dbReference type="PROSITE" id="PS50089"/>
    </source>
</evidence>
<dbReference type="GO" id="GO:0045087">
    <property type="term" value="P:innate immune response"/>
    <property type="evidence" value="ECO:0007669"/>
    <property type="project" value="TreeGrafter"/>
</dbReference>
<dbReference type="GO" id="GO:0005737">
    <property type="term" value="C:cytoplasm"/>
    <property type="evidence" value="ECO:0007669"/>
    <property type="project" value="UniProtKB-SubCell"/>
</dbReference>